<proteinExistence type="predicted"/>
<gene>
    <name evidence="3" type="ORF">SMD11_4370</name>
</gene>
<dbReference type="AlphaFoldDB" id="A0A1Z2L6Q5"/>
<accession>A0A1Z2L6Q5</accession>
<dbReference type="RefSeq" id="WP_087928004.1">
    <property type="nucleotide sequence ID" value="NZ_CP021744.1"/>
</dbReference>
<protein>
    <recommendedName>
        <fullName evidence="5">Secreted protein</fullName>
    </recommendedName>
</protein>
<reference evidence="3 4" key="1">
    <citation type="submission" date="2017-06" db="EMBL/GenBank/DDBJ databases">
        <title>Streptomyces albireticuli Genome sequencing and assembly.</title>
        <authorList>
            <person name="Wang Y."/>
            <person name="Du B."/>
            <person name="Ding Y."/>
            <person name="Liu H."/>
            <person name="Hou Q."/>
            <person name="Liu K."/>
            <person name="Yao L."/>
            <person name="Wang C."/>
        </authorList>
    </citation>
    <scope>NUCLEOTIDE SEQUENCE [LARGE SCALE GENOMIC DNA]</scope>
    <source>
        <strain evidence="3 4">MDJK11</strain>
    </source>
</reference>
<evidence type="ECO:0000256" key="1">
    <source>
        <dbReference type="SAM" id="MobiDB-lite"/>
    </source>
</evidence>
<name>A0A1Z2L6Q5_9ACTN</name>
<organism evidence="3 4">
    <name type="scientific">Streptomyces albireticuli</name>
    <dbReference type="NCBI Taxonomy" id="1940"/>
    <lineage>
        <taxon>Bacteria</taxon>
        <taxon>Bacillati</taxon>
        <taxon>Actinomycetota</taxon>
        <taxon>Actinomycetes</taxon>
        <taxon>Kitasatosporales</taxon>
        <taxon>Streptomycetaceae</taxon>
        <taxon>Streptomyces</taxon>
    </lineage>
</organism>
<feature type="compositionally biased region" description="Low complexity" evidence="1">
    <location>
        <begin position="33"/>
        <end position="54"/>
    </location>
</feature>
<dbReference type="KEGG" id="salj:SMD11_4370"/>
<sequence>MTSHRRPTAVAALLLLLSVVLGPSLAVAATASPMATGAARAARPAAAASAVPAGERGERVPEARPAAGSGDTGGSCRPQDVPLKGAEAVAPGSHADPLTAPGTSRTTLTPAPAPRPGAPRAPPVPVAGCAELLPVLRI</sequence>
<evidence type="ECO:0000256" key="2">
    <source>
        <dbReference type="SAM" id="SignalP"/>
    </source>
</evidence>
<feature type="chain" id="PRO_5012644814" description="Secreted protein" evidence="2">
    <location>
        <begin position="29"/>
        <end position="138"/>
    </location>
</feature>
<evidence type="ECO:0000313" key="4">
    <source>
        <dbReference type="Proteomes" id="UP000195755"/>
    </source>
</evidence>
<dbReference type="OrthoDB" id="4337859at2"/>
<feature type="compositionally biased region" description="Pro residues" evidence="1">
    <location>
        <begin position="111"/>
        <end position="125"/>
    </location>
</feature>
<evidence type="ECO:0008006" key="5">
    <source>
        <dbReference type="Google" id="ProtNLM"/>
    </source>
</evidence>
<feature type="region of interest" description="Disordered" evidence="1">
    <location>
        <begin position="33"/>
        <end position="126"/>
    </location>
</feature>
<feature type="signal peptide" evidence="2">
    <location>
        <begin position="1"/>
        <end position="28"/>
    </location>
</feature>
<dbReference type="Proteomes" id="UP000195755">
    <property type="component" value="Chromosome"/>
</dbReference>
<dbReference type="EMBL" id="CP021744">
    <property type="protein sequence ID" value="ARZ69973.1"/>
    <property type="molecule type" value="Genomic_DNA"/>
</dbReference>
<evidence type="ECO:0000313" key="3">
    <source>
        <dbReference type="EMBL" id="ARZ69973.1"/>
    </source>
</evidence>
<keyword evidence="2" id="KW-0732">Signal</keyword>